<keyword evidence="3" id="KW-0808">Transferase</keyword>
<comment type="caution">
    <text evidence="9">The sequence shown here is derived from an EMBL/GenBank/DDBJ whole genome shotgun (WGS) entry which is preliminary data.</text>
</comment>
<evidence type="ECO:0000256" key="7">
    <source>
        <dbReference type="SAM" id="Phobius"/>
    </source>
</evidence>
<feature type="transmembrane region" description="Helical" evidence="7">
    <location>
        <begin position="7"/>
        <end position="28"/>
    </location>
</feature>
<feature type="transmembrane region" description="Helical" evidence="7">
    <location>
        <begin position="158"/>
        <end position="174"/>
    </location>
</feature>
<dbReference type="InterPro" id="IPR003342">
    <property type="entry name" value="ArnT-like_N"/>
</dbReference>
<keyword evidence="6 7" id="KW-0472">Membrane</keyword>
<evidence type="ECO:0000259" key="8">
    <source>
        <dbReference type="Pfam" id="PF02366"/>
    </source>
</evidence>
<feature type="transmembrane region" description="Helical" evidence="7">
    <location>
        <begin position="312"/>
        <end position="328"/>
    </location>
</feature>
<dbReference type="Pfam" id="PF02366">
    <property type="entry name" value="PMT"/>
    <property type="match status" value="1"/>
</dbReference>
<dbReference type="Proteomes" id="UP000178659">
    <property type="component" value="Unassembled WGS sequence"/>
</dbReference>
<feature type="transmembrane region" description="Helical" evidence="7">
    <location>
        <begin position="91"/>
        <end position="124"/>
    </location>
</feature>
<keyword evidence="5 7" id="KW-1133">Transmembrane helix</keyword>
<feature type="transmembrane region" description="Helical" evidence="7">
    <location>
        <begin position="136"/>
        <end position="152"/>
    </location>
</feature>
<dbReference type="EMBL" id="MHCC01000012">
    <property type="protein sequence ID" value="OGY13674.1"/>
    <property type="molecule type" value="Genomic_DNA"/>
</dbReference>
<gene>
    <name evidence="9" type="ORF">A3A77_01315</name>
</gene>
<evidence type="ECO:0000256" key="3">
    <source>
        <dbReference type="ARBA" id="ARBA00022679"/>
    </source>
</evidence>
<feature type="transmembrane region" description="Helical" evidence="7">
    <location>
        <begin position="285"/>
        <end position="305"/>
    </location>
</feature>
<feature type="transmembrane region" description="Helical" evidence="7">
    <location>
        <begin position="334"/>
        <end position="350"/>
    </location>
</feature>
<feature type="transmembrane region" description="Helical" evidence="7">
    <location>
        <begin position="232"/>
        <end position="248"/>
    </location>
</feature>
<protein>
    <recommendedName>
        <fullName evidence="8">ArnT-like N-terminal domain-containing protein</fullName>
    </recommendedName>
</protein>
<feature type="domain" description="ArnT-like N-terminal" evidence="8">
    <location>
        <begin position="105"/>
        <end position="243"/>
    </location>
</feature>
<accession>A0A1G1VE17</accession>
<dbReference type="AlphaFoldDB" id="A0A1G1VE17"/>
<dbReference type="GO" id="GO:0012505">
    <property type="term" value="C:endomembrane system"/>
    <property type="evidence" value="ECO:0007669"/>
    <property type="project" value="UniProtKB-SubCell"/>
</dbReference>
<sequence length="388" mass="44116">MIKTYKNYILLALIALLTTMLLWSPFFLRLETFWGINLPQDGMATVVANFDGPYYIVAAKTLYDPVKIDQNFPFSLPPIYYSAHYPLFPLLIRAVVIVLPFLGYIYSMLFVSVISGILAVLMFYILLNDLGLKKQSFYLATLFTIFPARWFVVRSVGSPEPLFILFIIASIYFFRNKRWWLAAITGALAQLTKSPGILIFVAYVIALIVPYWSSLATTNTSLWFKKLHWRAYPILLIPLALLGIFAFYGAQYGNFLAYFGSGNNIHLTFPPFQAFNPSQAWVGTFWLEEIIWLYLFGVMGFAYLVKQKSPELATFVGVFFLSILFVAHRDIARYALPIVPFVLVAFSNTLSSKEFKFVAALLVIPIFLFSIAFIANNVTPIADWGPLL</sequence>
<feature type="transmembrane region" description="Helical" evidence="7">
    <location>
        <begin position="357"/>
        <end position="378"/>
    </location>
</feature>
<evidence type="ECO:0000256" key="1">
    <source>
        <dbReference type="ARBA" id="ARBA00004127"/>
    </source>
</evidence>
<evidence type="ECO:0000256" key="4">
    <source>
        <dbReference type="ARBA" id="ARBA00022692"/>
    </source>
</evidence>
<comment type="subcellular location">
    <subcellularLocation>
        <location evidence="1">Endomembrane system</location>
        <topology evidence="1">Multi-pass membrane protein</topology>
    </subcellularLocation>
</comment>
<dbReference type="GO" id="GO:0000030">
    <property type="term" value="F:mannosyltransferase activity"/>
    <property type="evidence" value="ECO:0007669"/>
    <property type="project" value="InterPro"/>
</dbReference>
<evidence type="ECO:0000256" key="2">
    <source>
        <dbReference type="ARBA" id="ARBA00022676"/>
    </source>
</evidence>
<dbReference type="GO" id="GO:0006493">
    <property type="term" value="P:protein O-linked glycosylation"/>
    <property type="evidence" value="ECO:0007669"/>
    <property type="project" value="InterPro"/>
</dbReference>
<evidence type="ECO:0000313" key="9">
    <source>
        <dbReference type="EMBL" id="OGY13674.1"/>
    </source>
</evidence>
<feature type="transmembrane region" description="Helical" evidence="7">
    <location>
        <begin position="195"/>
        <end position="212"/>
    </location>
</feature>
<keyword evidence="4 7" id="KW-0812">Transmembrane</keyword>
<reference evidence="9 10" key="1">
    <citation type="journal article" date="2016" name="Nat. Commun.">
        <title>Thousands of microbial genomes shed light on interconnected biogeochemical processes in an aquifer system.</title>
        <authorList>
            <person name="Anantharaman K."/>
            <person name="Brown C.T."/>
            <person name="Hug L.A."/>
            <person name="Sharon I."/>
            <person name="Castelle C.J."/>
            <person name="Probst A.J."/>
            <person name="Thomas B.C."/>
            <person name="Singh A."/>
            <person name="Wilkins M.J."/>
            <person name="Karaoz U."/>
            <person name="Brodie E.L."/>
            <person name="Williams K.H."/>
            <person name="Hubbard S.S."/>
            <person name="Banfield J.F."/>
        </authorList>
    </citation>
    <scope>NUCLEOTIDE SEQUENCE [LARGE SCALE GENOMIC DNA]</scope>
</reference>
<evidence type="ECO:0000256" key="5">
    <source>
        <dbReference type="ARBA" id="ARBA00022989"/>
    </source>
</evidence>
<name>A0A1G1VE17_9BACT</name>
<organism evidence="9 10">
    <name type="scientific">Candidatus Blackburnbacteria bacterium RIFCSPLOWO2_01_FULL_40_20</name>
    <dbReference type="NCBI Taxonomy" id="1797519"/>
    <lineage>
        <taxon>Bacteria</taxon>
        <taxon>Candidatus Blackburniibacteriota</taxon>
    </lineage>
</organism>
<evidence type="ECO:0000256" key="6">
    <source>
        <dbReference type="ARBA" id="ARBA00023136"/>
    </source>
</evidence>
<proteinExistence type="predicted"/>
<evidence type="ECO:0000313" key="10">
    <source>
        <dbReference type="Proteomes" id="UP000178659"/>
    </source>
</evidence>
<dbReference type="GO" id="GO:0016020">
    <property type="term" value="C:membrane"/>
    <property type="evidence" value="ECO:0007669"/>
    <property type="project" value="InterPro"/>
</dbReference>
<keyword evidence="2" id="KW-0328">Glycosyltransferase</keyword>